<dbReference type="EMBL" id="BNJG01000001">
    <property type="protein sequence ID" value="GHO53800.1"/>
    <property type="molecule type" value="Genomic_DNA"/>
</dbReference>
<evidence type="ECO:0000313" key="2">
    <source>
        <dbReference type="Proteomes" id="UP000654345"/>
    </source>
</evidence>
<reference evidence="1 2" key="1">
    <citation type="journal article" date="2021" name="Int. J. Syst. Evol. Microbiol.">
        <title>Reticulibacter mediterranei gen. nov., sp. nov., within the new family Reticulibacteraceae fam. nov., and Ktedonospora formicarum gen. nov., sp. nov., Ktedonobacter robiniae sp. nov., Dictyobacter formicarum sp. nov. and Dictyobacter arantiisoli sp. nov., belonging to the class Ktedonobacteria.</title>
        <authorList>
            <person name="Yabe S."/>
            <person name="Zheng Y."/>
            <person name="Wang C.M."/>
            <person name="Sakai Y."/>
            <person name="Abe K."/>
            <person name="Yokota A."/>
            <person name="Donadio S."/>
            <person name="Cavaletti L."/>
            <person name="Monciardini P."/>
        </authorList>
    </citation>
    <scope>NUCLEOTIDE SEQUENCE [LARGE SCALE GENOMIC DNA]</scope>
    <source>
        <strain evidence="1 2">SOSP1-30</strain>
    </source>
</reference>
<keyword evidence="2" id="KW-1185">Reference proteome</keyword>
<evidence type="ECO:0000313" key="1">
    <source>
        <dbReference type="EMBL" id="GHO53800.1"/>
    </source>
</evidence>
<dbReference type="RefSeq" id="WP_201370582.1">
    <property type="nucleotide sequence ID" value="NZ_BNJG01000001.1"/>
</dbReference>
<gene>
    <name evidence="1" type="ORF">KSB_22750</name>
</gene>
<sequence>MAKYIRPKLLPHHEGDSALSSITISQFWHGGEMATEEQARNFELLRLAFFVLKLRKLEATVAESERDADFAFRCNLLRHAIFHQVVTLTRLQAREQALQIITACQHN</sequence>
<proteinExistence type="predicted"/>
<dbReference type="Proteomes" id="UP000654345">
    <property type="component" value="Unassembled WGS sequence"/>
</dbReference>
<organism evidence="1 2">
    <name type="scientific">Ktedonobacter robiniae</name>
    <dbReference type="NCBI Taxonomy" id="2778365"/>
    <lineage>
        <taxon>Bacteria</taxon>
        <taxon>Bacillati</taxon>
        <taxon>Chloroflexota</taxon>
        <taxon>Ktedonobacteria</taxon>
        <taxon>Ktedonobacterales</taxon>
        <taxon>Ktedonobacteraceae</taxon>
        <taxon>Ktedonobacter</taxon>
    </lineage>
</organism>
<name>A0ABQ3UN46_9CHLR</name>
<accession>A0ABQ3UN46</accession>
<comment type="caution">
    <text evidence="1">The sequence shown here is derived from an EMBL/GenBank/DDBJ whole genome shotgun (WGS) entry which is preliminary data.</text>
</comment>
<protein>
    <submittedName>
        <fullName evidence="1">Uncharacterized protein</fullName>
    </submittedName>
</protein>